<dbReference type="SMART" id="SM00342">
    <property type="entry name" value="HTH_ARAC"/>
    <property type="match status" value="1"/>
</dbReference>
<dbReference type="PANTHER" id="PTHR11019:SF199">
    <property type="entry name" value="HTH-TYPE TRANSCRIPTIONAL REGULATOR NIMR"/>
    <property type="match status" value="1"/>
</dbReference>
<evidence type="ECO:0000256" key="1">
    <source>
        <dbReference type="ARBA" id="ARBA00022491"/>
    </source>
</evidence>
<evidence type="ECO:0000313" key="6">
    <source>
        <dbReference type="EMBL" id="CAB3801132.1"/>
    </source>
</evidence>
<dbReference type="InterPro" id="IPR018060">
    <property type="entry name" value="HTH_AraC"/>
</dbReference>
<dbReference type="InterPro" id="IPR009057">
    <property type="entry name" value="Homeodomain-like_sf"/>
</dbReference>
<keyword evidence="3" id="KW-0238">DNA-binding</keyword>
<evidence type="ECO:0000256" key="4">
    <source>
        <dbReference type="ARBA" id="ARBA00023163"/>
    </source>
</evidence>
<keyword evidence="2" id="KW-0805">Transcription regulation</keyword>
<evidence type="ECO:0000256" key="3">
    <source>
        <dbReference type="ARBA" id="ARBA00023125"/>
    </source>
</evidence>
<sequence>MNLSDDGGAVHWARAIEAAIALASRRALRVRDRAAGAAERGARAVLILLPSWKQRGNPDTLMEAFDPSGVEPAVFVVGERRETLDQPWQACHRARLMYVSDGVLTVRTETGHWVVPPGHAVWIVPNVLHCLCATRRVQLYSLYAATEAAPLPAQSGAVVPDALVQALLIAAANLPLDQPFDEPASRLVQVLLDRLPALPAAPLGLNWPVDPRIRRIAAALSANPAQPALLEDLAAAAGVRARTAARLFVKETGQTFGQWRQQLRLLVALEHLGAGESVTQVALEVGYHDVSSFIAVFRDAFGDTPARYFR</sequence>
<dbReference type="Pfam" id="PF12833">
    <property type="entry name" value="HTH_18"/>
    <property type="match status" value="1"/>
</dbReference>
<dbReference type="InterPro" id="IPR011051">
    <property type="entry name" value="RmlC_Cupin_sf"/>
</dbReference>
<proteinExistence type="predicted"/>
<dbReference type="SUPFAM" id="SSF51182">
    <property type="entry name" value="RmlC-like cupins"/>
    <property type="match status" value="1"/>
</dbReference>
<dbReference type="InterPro" id="IPR020449">
    <property type="entry name" value="Tscrpt_reg_AraC-type_HTH"/>
</dbReference>
<dbReference type="FunFam" id="1.10.10.60:FF:000132">
    <property type="entry name" value="AraC family transcriptional regulator"/>
    <property type="match status" value="1"/>
</dbReference>
<feature type="domain" description="HTH araC/xylS-type" evidence="5">
    <location>
        <begin position="214"/>
        <end position="310"/>
    </location>
</feature>
<organism evidence="6 7">
    <name type="scientific">Paraburkholderia ultramafica</name>
    <dbReference type="NCBI Taxonomy" id="1544867"/>
    <lineage>
        <taxon>Bacteria</taxon>
        <taxon>Pseudomonadati</taxon>
        <taxon>Pseudomonadota</taxon>
        <taxon>Betaproteobacteria</taxon>
        <taxon>Burkholderiales</taxon>
        <taxon>Burkholderiaceae</taxon>
        <taxon>Paraburkholderia</taxon>
    </lineage>
</organism>
<dbReference type="Gene3D" id="1.10.10.60">
    <property type="entry name" value="Homeodomain-like"/>
    <property type="match status" value="1"/>
</dbReference>
<dbReference type="Proteomes" id="UP000494365">
    <property type="component" value="Unassembled WGS sequence"/>
</dbReference>
<dbReference type="PRINTS" id="PR00032">
    <property type="entry name" value="HTHARAC"/>
</dbReference>
<dbReference type="SUPFAM" id="SSF46689">
    <property type="entry name" value="Homeodomain-like"/>
    <property type="match status" value="1"/>
</dbReference>
<keyword evidence="7" id="KW-1185">Reference proteome</keyword>
<accession>A0A6S7BI11</accession>
<dbReference type="EMBL" id="CADIKK010000029">
    <property type="protein sequence ID" value="CAB3801132.1"/>
    <property type="molecule type" value="Genomic_DNA"/>
</dbReference>
<evidence type="ECO:0000313" key="7">
    <source>
        <dbReference type="Proteomes" id="UP000494365"/>
    </source>
</evidence>
<dbReference type="GO" id="GO:0003700">
    <property type="term" value="F:DNA-binding transcription factor activity"/>
    <property type="evidence" value="ECO:0007669"/>
    <property type="project" value="InterPro"/>
</dbReference>
<gene>
    <name evidence="6" type="primary">nimR_3</name>
    <name evidence="6" type="ORF">LMG28614_05335</name>
</gene>
<keyword evidence="1" id="KW-0678">Repressor</keyword>
<name>A0A6S7BI11_9BURK</name>
<dbReference type="PROSITE" id="PS00041">
    <property type="entry name" value="HTH_ARAC_FAMILY_1"/>
    <property type="match status" value="1"/>
</dbReference>
<reference evidence="6 7" key="1">
    <citation type="submission" date="2020-04" db="EMBL/GenBank/DDBJ databases">
        <authorList>
            <person name="De Canck E."/>
        </authorList>
    </citation>
    <scope>NUCLEOTIDE SEQUENCE [LARGE SCALE GENOMIC DNA]</scope>
    <source>
        <strain evidence="6 7">LMG 28614</strain>
    </source>
</reference>
<keyword evidence="4" id="KW-0804">Transcription</keyword>
<protein>
    <submittedName>
        <fullName evidence="6">HTH-type transcriptional regulator NimR</fullName>
    </submittedName>
</protein>
<dbReference type="InterPro" id="IPR018062">
    <property type="entry name" value="HTH_AraC-typ_CS"/>
</dbReference>
<dbReference type="AlphaFoldDB" id="A0A6S7BI11"/>
<dbReference type="GO" id="GO:0043565">
    <property type="term" value="F:sequence-specific DNA binding"/>
    <property type="evidence" value="ECO:0007669"/>
    <property type="project" value="InterPro"/>
</dbReference>
<evidence type="ECO:0000259" key="5">
    <source>
        <dbReference type="PROSITE" id="PS01124"/>
    </source>
</evidence>
<dbReference type="PANTHER" id="PTHR11019">
    <property type="entry name" value="HTH-TYPE TRANSCRIPTIONAL REGULATOR NIMR"/>
    <property type="match status" value="1"/>
</dbReference>
<dbReference type="PROSITE" id="PS01124">
    <property type="entry name" value="HTH_ARAC_FAMILY_2"/>
    <property type="match status" value="1"/>
</dbReference>
<evidence type="ECO:0000256" key="2">
    <source>
        <dbReference type="ARBA" id="ARBA00023015"/>
    </source>
</evidence>